<evidence type="ECO:0000259" key="2">
    <source>
        <dbReference type="Pfam" id="PF24564"/>
    </source>
</evidence>
<dbReference type="Pfam" id="PF24564">
    <property type="entry name" value="DUF7605"/>
    <property type="match status" value="1"/>
</dbReference>
<sequence length="1045" mass="116714">MASQLLSPGALRKRKRDYDGSDDNSDSLFVTQYAEDGSYANADAASDVGIKDEQGEGETAPDATVDDDSEDATYNERSEPFPSCAAYDARFAEIEDRLVELASGAKAVLDGQMCDTDAVDRLQALASDAATVPEPRREMIGLLGDTGAGKSSFTNSFTDIPNMAKALDAGQSCTYVVTLYTKASPSQKLDFSAEIEYFDLETIGRLLSDSLDDWQAWRFDADPTWSEDLKQQHQRRAMTCLSTFRAVFRTLDAFKTSQSAEKRLDAIVRKDIERAEEIKMFVTNAKKELDKKAQRDGKYFDYWEADTQGELRDITDPLLSEVSNYEEPTLWPLVKKVTWGVRGSRILDRFTVADMAGISDTNQVRVNATYEHIEQCNHVWCVSRAGRIVSDLVVDGLLGRYGVPFDGNVAVIATKSDENVDHELAQDMRRRGYDLGQYDQLKKAVLAVGKQLKDTKARKAKLSPRKTREKLQLQEEIEDHTEALQGLESQVFGLIVRARNTHIVGALQREKQQHLPKDKKLNAFAVSNLHYAAHKEVATVSGPALSTELTGIPEIRAFALNMAAPKVFRSLEDFINQNFSLFIRALELWANQQLAQGRGALLEMVKEPQTTVADLMSKYLGSLNILTEKGSVVPFQEHQARFVTHAMQAIDRLRDWHWSTLRAFVRNYGSHSTSVKPQQSWNYDFFEAAIKVIRAGWPEFRESHGALVKDMKTDIIKQVRTINKNLKKDASAVTLRHHTFDQALQANIDGLKIAFRAHLEAMTDGFRNILLRATTDQGGCYFRATIMQAYDTCQNDGGKGIKDRTLTCFRTHLSLAGDRSPFAILAKNIQSAVHQLAQDECTRLRAEIGRILGNIVTTFDLMISRKEFDPLEIPVRDAVKEFLVTGKPKFEEIRVDLAKLKQQLPSETAIKAFRTFSARDCEFQTDAAVLRCVSYGTIHFSLAGNKFPFTQNAESIAGAINGRAAEKGRVAKQSLKAILVGMYGTFVSTVAEEVADPAEQHMSAARKEFLDDCVPERSTRRAVWGMPPIPGELSALANLLVESVR</sequence>
<feature type="domain" description="DUF7605" evidence="2">
    <location>
        <begin position="640"/>
        <end position="814"/>
    </location>
</feature>
<keyword evidence="4" id="KW-1185">Reference proteome</keyword>
<dbReference type="Gene3D" id="3.40.50.300">
    <property type="entry name" value="P-loop containing nucleotide triphosphate hydrolases"/>
    <property type="match status" value="1"/>
</dbReference>
<comment type="caution">
    <text evidence="3">The sequence shown here is derived from an EMBL/GenBank/DDBJ whole genome shotgun (WGS) entry which is preliminary data.</text>
</comment>
<gene>
    <name evidence="3" type="ORF">LTR36_000239</name>
</gene>
<evidence type="ECO:0000313" key="4">
    <source>
        <dbReference type="Proteomes" id="UP001324427"/>
    </source>
</evidence>
<protein>
    <recommendedName>
        <fullName evidence="2">DUF7605 domain-containing protein</fullName>
    </recommendedName>
</protein>
<evidence type="ECO:0000313" key="3">
    <source>
        <dbReference type="EMBL" id="KAK4550660.1"/>
    </source>
</evidence>
<organism evidence="3 4">
    <name type="scientific">Oleoguttula mirabilis</name>
    <dbReference type="NCBI Taxonomy" id="1507867"/>
    <lineage>
        <taxon>Eukaryota</taxon>
        <taxon>Fungi</taxon>
        <taxon>Dikarya</taxon>
        <taxon>Ascomycota</taxon>
        <taxon>Pezizomycotina</taxon>
        <taxon>Dothideomycetes</taxon>
        <taxon>Dothideomycetidae</taxon>
        <taxon>Mycosphaerellales</taxon>
        <taxon>Teratosphaeriaceae</taxon>
        <taxon>Oleoguttula</taxon>
    </lineage>
</organism>
<evidence type="ECO:0000256" key="1">
    <source>
        <dbReference type="SAM" id="MobiDB-lite"/>
    </source>
</evidence>
<feature type="compositionally biased region" description="Acidic residues" evidence="1">
    <location>
        <begin position="64"/>
        <end position="73"/>
    </location>
</feature>
<feature type="region of interest" description="Disordered" evidence="1">
    <location>
        <begin position="1"/>
        <end position="79"/>
    </location>
</feature>
<accession>A0AAV9JY71</accession>
<dbReference type="AlphaFoldDB" id="A0AAV9JY71"/>
<proteinExistence type="predicted"/>
<name>A0AAV9JY71_9PEZI</name>
<dbReference type="EMBL" id="JAVFHQ010000001">
    <property type="protein sequence ID" value="KAK4550660.1"/>
    <property type="molecule type" value="Genomic_DNA"/>
</dbReference>
<dbReference type="PANTHER" id="PTHR36681">
    <property type="entry name" value="NUCLEAR GTPASE, GERMINAL CENTER-ASSOCIATED, TANDEM DUPLICATE 3"/>
    <property type="match status" value="1"/>
</dbReference>
<dbReference type="InterPro" id="IPR027417">
    <property type="entry name" value="P-loop_NTPase"/>
</dbReference>
<dbReference type="Proteomes" id="UP001324427">
    <property type="component" value="Unassembled WGS sequence"/>
</dbReference>
<dbReference type="PANTHER" id="PTHR36681:SF3">
    <property type="entry name" value="NUCLEAR GTPASE, GERMINAL CENTER-ASSOCIATED, TANDEM DUPLICATE 3"/>
    <property type="match status" value="1"/>
</dbReference>
<dbReference type="InterPro" id="IPR056024">
    <property type="entry name" value="DUF7605"/>
</dbReference>
<dbReference type="SUPFAM" id="SSF52540">
    <property type="entry name" value="P-loop containing nucleoside triphosphate hydrolases"/>
    <property type="match status" value="1"/>
</dbReference>
<reference evidence="3 4" key="1">
    <citation type="submission" date="2021-11" db="EMBL/GenBank/DDBJ databases">
        <title>Black yeast isolated from Biological Soil Crust.</title>
        <authorList>
            <person name="Kurbessoian T."/>
        </authorList>
    </citation>
    <scope>NUCLEOTIDE SEQUENCE [LARGE SCALE GENOMIC DNA]</scope>
    <source>
        <strain evidence="3 4">CCFEE 5522</strain>
    </source>
</reference>